<dbReference type="Gene3D" id="3.40.190.10">
    <property type="entry name" value="Periplasmic binding protein-like II"/>
    <property type="match status" value="2"/>
</dbReference>
<dbReference type="PANTHER" id="PTHR30346">
    <property type="entry name" value="TRANSCRIPTIONAL DUAL REGULATOR HCAR-RELATED"/>
    <property type="match status" value="1"/>
</dbReference>
<dbReference type="PROSITE" id="PS50931">
    <property type="entry name" value="HTH_LYSR"/>
    <property type="match status" value="1"/>
</dbReference>
<dbReference type="InterPro" id="IPR036390">
    <property type="entry name" value="WH_DNA-bd_sf"/>
</dbReference>
<dbReference type="Gene3D" id="1.10.10.10">
    <property type="entry name" value="Winged helix-like DNA-binding domain superfamily/Winged helix DNA-binding domain"/>
    <property type="match status" value="1"/>
</dbReference>
<evidence type="ECO:0000313" key="7">
    <source>
        <dbReference type="EMBL" id="WLD59394.1"/>
    </source>
</evidence>
<reference evidence="7" key="1">
    <citation type="submission" date="2022-07" db="EMBL/GenBank/DDBJ databases">
        <title>Complete genome sequence of Salinispirillum sp. LH10-3-1 capable of multiple carbohydrate inversion isolated from a soda lake.</title>
        <authorList>
            <person name="Liu J."/>
            <person name="Zhai Y."/>
            <person name="Zhang H."/>
            <person name="Yang H."/>
            <person name="Qu J."/>
            <person name="Li J."/>
        </authorList>
    </citation>
    <scope>NUCLEOTIDE SEQUENCE</scope>
    <source>
        <strain evidence="7">LH 10-3-1</strain>
    </source>
</reference>
<evidence type="ECO:0000256" key="4">
    <source>
        <dbReference type="ARBA" id="ARBA00023159"/>
    </source>
</evidence>
<dbReference type="Pfam" id="PF00126">
    <property type="entry name" value="HTH_1"/>
    <property type="match status" value="1"/>
</dbReference>
<dbReference type="GO" id="GO:0003700">
    <property type="term" value="F:DNA-binding transcription factor activity"/>
    <property type="evidence" value="ECO:0007669"/>
    <property type="project" value="InterPro"/>
</dbReference>
<sequence>MTLTELRYLLALAEDQHFGKAAERCHVSQPTLSVAIRKLEQRLDVQIFERGRSMVMVTPIGELLITQAKKVIEQADRLEMIARNTGDDLNGALKLGAIYTVAPYLFPHLIPQLRALVPNMSLDIEENYTARLRERLRTGQIDVAIVALPFTETDVLTKSVYVEPFEVLLPTHHPLAERNSITVEELNQTELLLLGEGHCFRDQILEACPAIARSTRDPHGKVKTMADGSSLETIRHMVASGLGVTILPRSAMQHTPYSSEWLVSRPFTSNPPTRTVAMAWRASFPRPKAIDALEKAIKACNI</sequence>
<organism evidence="7">
    <name type="scientific">Salinispirillum sp. LH 10-3-1</name>
    <dbReference type="NCBI Taxonomy" id="2952525"/>
    <lineage>
        <taxon>Bacteria</taxon>
        <taxon>Pseudomonadati</taxon>
        <taxon>Pseudomonadota</taxon>
        <taxon>Gammaproteobacteria</taxon>
        <taxon>Oceanospirillales</taxon>
        <taxon>Saccharospirillaceae</taxon>
        <taxon>Salinispirillum</taxon>
    </lineage>
</organism>
<dbReference type="InterPro" id="IPR036388">
    <property type="entry name" value="WH-like_DNA-bd_sf"/>
</dbReference>
<evidence type="ECO:0000256" key="1">
    <source>
        <dbReference type="ARBA" id="ARBA00009437"/>
    </source>
</evidence>
<dbReference type="RefSeq" id="WP_304996687.1">
    <property type="nucleotide sequence ID" value="NZ_CP101717.1"/>
</dbReference>
<keyword evidence="5" id="KW-0804">Transcription</keyword>
<name>A0AB38YIY2_9GAMM</name>
<accession>A0AB38YIY2</accession>
<evidence type="ECO:0000256" key="2">
    <source>
        <dbReference type="ARBA" id="ARBA00023015"/>
    </source>
</evidence>
<dbReference type="InterPro" id="IPR000847">
    <property type="entry name" value="LysR_HTH_N"/>
</dbReference>
<keyword evidence="2" id="KW-0805">Transcription regulation</keyword>
<dbReference type="GO" id="GO:0032993">
    <property type="term" value="C:protein-DNA complex"/>
    <property type="evidence" value="ECO:0007669"/>
    <property type="project" value="TreeGrafter"/>
</dbReference>
<gene>
    <name evidence="7" type="ORF">NFC81_06350</name>
</gene>
<dbReference type="EMBL" id="CP101717">
    <property type="protein sequence ID" value="WLD59394.1"/>
    <property type="molecule type" value="Genomic_DNA"/>
</dbReference>
<evidence type="ECO:0000256" key="5">
    <source>
        <dbReference type="ARBA" id="ARBA00023163"/>
    </source>
</evidence>
<dbReference type="SUPFAM" id="SSF53850">
    <property type="entry name" value="Periplasmic binding protein-like II"/>
    <property type="match status" value="1"/>
</dbReference>
<comment type="similarity">
    <text evidence="1">Belongs to the LysR transcriptional regulatory family.</text>
</comment>
<proteinExistence type="inferred from homology"/>
<dbReference type="GO" id="GO:0003677">
    <property type="term" value="F:DNA binding"/>
    <property type="evidence" value="ECO:0007669"/>
    <property type="project" value="UniProtKB-KW"/>
</dbReference>
<dbReference type="InterPro" id="IPR005119">
    <property type="entry name" value="LysR_subst-bd"/>
</dbReference>
<dbReference type="FunFam" id="1.10.10.10:FF:000001">
    <property type="entry name" value="LysR family transcriptional regulator"/>
    <property type="match status" value="1"/>
</dbReference>
<dbReference type="CDD" id="cd08411">
    <property type="entry name" value="PBP2_OxyR"/>
    <property type="match status" value="1"/>
</dbReference>
<protein>
    <submittedName>
        <fullName evidence="7">LysR substrate-binding domain-containing protein</fullName>
    </submittedName>
</protein>
<dbReference type="PANTHER" id="PTHR30346:SF26">
    <property type="entry name" value="HYDROGEN PEROXIDE-INDUCIBLE GENES ACTIVATOR"/>
    <property type="match status" value="1"/>
</dbReference>
<dbReference type="Pfam" id="PF03466">
    <property type="entry name" value="LysR_substrate"/>
    <property type="match status" value="1"/>
</dbReference>
<keyword evidence="3" id="KW-0238">DNA-binding</keyword>
<dbReference type="AlphaFoldDB" id="A0AB38YIY2"/>
<dbReference type="PRINTS" id="PR00039">
    <property type="entry name" value="HTHLYSR"/>
</dbReference>
<keyword evidence="4" id="KW-0010">Activator</keyword>
<feature type="domain" description="HTH lysR-type" evidence="6">
    <location>
        <begin position="1"/>
        <end position="58"/>
    </location>
</feature>
<evidence type="ECO:0000259" key="6">
    <source>
        <dbReference type="PROSITE" id="PS50931"/>
    </source>
</evidence>
<dbReference type="SUPFAM" id="SSF46785">
    <property type="entry name" value="Winged helix' DNA-binding domain"/>
    <property type="match status" value="1"/>
</dbReference>
<evidence type="ECO:0000256" key="3">
    <source>
        <dbReference type="ARBA" id="ARBA00023125"/>
    </source>
</evidence>